<keyword evidence="1" id="KW-0732">Signal</keyword>
<dbReference type="OrthoDB" id="10331132at2759"/>
<dbReference type="Proteomes" id="UP000694844">
    <property type="component" value="Chromosome 1"/>
</dbReference>
<dbReference type="GeneID" id="111122239"/>
<protein>
    <submittedName>
        <fullName evidence="3">Uncharacterized protein LOC111122239</fullName>
    </submittedName>
</protein>
<organism evidence="2 3">
    <name type="scientific">Crassostrea virginica</name>
    <name type="common">Eastern oyster</name>
    <dbReference type="NCBI Taxonomy" id="6565"/>
    <lineage>
        <taxon>Eukaryota</taxon>
        <taxon>Metazoa</taxon>
        <taxon>Spiralia</taxon>
        <taxon>Lophotrochozoa</taxon>
        <taxon>Mollusca</taxon>
        <taxon>Bivalvia</taxon>
        <taxon>Autobranchia</taxon>
        <taxon>Pteriomorphia</taxon>
        <taxon>Ostreida</taxon>
        <taxon>Ostreoidea</taxon>
        <taxon>Ostreidae</taxon>
        <taxon>Crassostrea</taxon>
    </lineage>
</organism>
<evidence type="ECO:0000313" key="3">
    <source>
        <dbReference type="RefSeq" id="XP_022319593.1"/>
    </source>
</evidence>
<keyword evidence="2" id="KW-1185">Reference proteome</keyword>
<evidence type="ECO:0000256" key="1">
    <source>
        <dbReference type="SAM" id="SignalP"/>
    </source>
</evidence>
<evidence type="ECO:0000313" key="2">
    <source>
        <dbReference type="Proteomes" id="UP000694844"/>
    </source>
</evidence>
<dbReference type="AlphaFoldDB" id="A0A8B8CUV8"/>
<proteinExistence type="predicted"/>
<feature type="chain" id="PRO_5034623489" evidence="1">
    <location>
        <begin position="31"/>
        <end position="100"/>
    </location>
</feature>
<dbReference type="RefSeq" id="XP_022319593.1">
    <property type="nucleotide sequence ID" value="XM_022463885.1"/>
</dbReference>
<dbReference type="PROSITE" id="PS51257">
    <property type="entry name" value="PROKAR_LIPOPROTEIN"/>
    <property type="match status" value="1"/>
</dbReference>
<sequence length="100" mass="11057">MMAPLQKTSGSSLPFVVLLLFCACVHMAEGCQCPDNSCMKISHTPRRCECCVFTFLGKRTPNPSVNSFSKKEAVASYSSYADQSMADLDYWFRLSGLSEP</sequence>
<gene>
    <name evidence="3" type="primary">LOC111122239</name>
</gene>
<dbReference type="KEGG" id="cvn:111122239"/>
<reference evidence="2" key="1">
    <citation type="submission" date="2024-06" db="UniProtKB">
        <authorList>
            <consortium name="RefSeq"/>
        </authorList>
    </citation>
    <scope>NUCLEOTIDE SEQUENCE [LARGE SCALE GENOMIC DNA]</scope>
</reference>
<feature type="signal peptide" evidence="1">
    <location>
        <begin position="1"/>
        <end position="30"/>
    </location>
</feature>
<reference evidence="3" key="2">
    <citation type="submission" date="2025-08" db="UniProtKB">
        <authorList>
            <consortium name="RefSeq"/>
        </authorList>
    </citation>
    <scope>IDENTIFICATION</scope>
    <source>
        <tissue evidence="3">Whole sample</tissue>
    </source>
</reference>
<name>A0A8B8CUV8_CRAVI</name>
<accession>A0A8B8CUV8</accession>